<keyword evidence="1" id="KW-0732">Signal</keyword>
<organism evidence="4 5">
    <name type="scientific">Aerosakkonema funiforme FACHB-1375</name>
    <dbReference type="NCBI Taxonomy" id="2949571"/>
    <lineage>
        <taxon>Bacteria</taxon>
        <taxon>Bacillati</taxon>
        <taxon>Cyanobacteriota</taxon>
        <taxon>Cyanophyceae</taxon>
        <taxon>Oscillatoriophycideae</taxon>
        <taxon>Aerosakkonematales</taxon>
        <taxon>Aerosakkonemataceae</taxon>
        <taxon>Aerosakkonema</taxon>
    </lineage>
</organism>
<dbReference type="Gene3D" id="3.30.1950.10">
    <property type="entry name" value="wza like domain"/>
    <property type="match status" value="1"/>
</dbReference>
<evidence type="ECO:0000256" key="1">
    <source>
        <dbReference type="ARBA" id="ARBA00022729"/>
    </source>
</evidence>
<dbReference type="InterPro" id="IPR049712">
    <property type="entry name" value="Poly_export"/>
</dbReference>
<dbReference type="Gene3D" id="3.10.560.10">
    <property type="entry name" value="Outer membrane lipoprotein wza domain like"/>
    <property type="match status" value="2"/>
</dbReference>
<comment type="caution">
    <text evidence="4">The sequence shown here is derived from an EMBL/GenBank/DDBJ whole genome shotgun (WGS) entry which is preliminary data.</text>
</comment>
<proteinExistence type="predicted"/>
<evidence type="ECO:0000313" key="5">
    <source>
        <dbReference type="Proteomes" id="UP000641646"/>
    </source>
</evidence>
<dbReference type="InterPro" id="IPR019554">
    <property type="entry name" value="Soluble_ligand-bd"/>
</dbReference>
<dbReference type="PANTHER" id="PTHR33619:SF3">
    <property type="entry name" value="POLYSACCHARIDE EXPORT PROTEIN GFCE-RELATED"/>
    <property type="match status" value="1"/>
</dbReference>
<evidence type="ECO:0000313" key="4">
    <source>
        <dbReference type="EMBL" id="MBD2185947.1"/>
    </source>
</evidence>
<protein>
    <submittedName>
        <fullName evidence="4">Polysaccharide export protein</fullName>
    </submittedName>
</protein>
<gene>
    <name evidence="4" type="ORF">H6G03_33635</name>
</gene>
<feature type="domain" description="Soluble ligand binding" evidence="3">
    <location>
        <begin position="169"/>
        <end position="217"/>
    </location>
</feature>
<dbReference type="Pfam" id="PF02563">
    <property type="entry name" value="Poly_export"/>
    <property type="match status" value="1"/>
</dbReference>
<dbReference type="AlphaFoldDB" id="A0A926ZL22"/>
<evidence type="ECO:0000259" key="2">
    <source>
        <dbReference type="Pfam" id="PF02563"/>
    </source>
</evidence>
<reference evidence="4" key="2">
    <citation type="submission" date="2020-08" db="EMBL/GenBank/DDBJ databases">
        <authorList>
            <person name="Chen M."/>
            <person name="Teng W."/>
            <person name="Zhao L."/>
            <person name="Hu C."/>
            <person name="Zhou Y."/>
            <person name="Han B."/>
            <person name="Song L."/>
            <person name="Shu W."/>
        </authorList>
    </citation>
    <scope>NUCLEOTIDE SEQUENCE</scope>
    <source>
        <strain evidence="4">FACHB-1375</strain>
    </source>
</reference>
<dbReference type="InterPro" id="IPR003715">
    <property type="entry name" value="Poly_export_N"/>
</dbReference>
<dbReference type="PANTHER" id="PTHR33619">
    <property type="entry name" value="POLYSACCHARIDE EXPORT PROTEIN GFCE-RELATED"/>
    <property type="match status" value="1"/>
</dbReference>
<dbReference type="GO" id="GO:0015159">
    <property type="term" value="F:polysaccharide transmembrane transporter activity"/>
    <property type="evidence" value="ECO:0007669"/>
    <property type="project" value="InterPro"/>
</dbReference>
<dbReference type="EMBL" id="JACJPW010000153">
    <property type="protein sequence ID" value="MBD2185947.1"/>
    <property type="molecule type" value="Genomic_DNA"/>
</dbReference>
<name>A0A926ZL22_9CYAN</name>
<evidence type="ECO:0000259" key="3">
    <source>
        <dbReference type="Pfam" id="PF10531"/>
    </source>
</evidence>
<reference evidence="4" key="1">
    <citation type="journal article" date="2015" name="ISME J.">
        <title>Draft Genome Sequence of Streptomyces incarnatus NRRL8089, which Produces the Nucleoside Antibiotic Sinefungin.</title>
        <authorList>
            <person name="Oshima K."/>
            <person name="Hattori M."/>
            <person name="Shimizu H."/>
            <person name="Fukuda K."/>
            <person name="Nemoto M."/>
            <person name="Inagaki K."/>
            <person name="Tamura T."/>
        </authorList>
    </citation>
    <scope>NUCLEOTIDE SEQUENCE</scope>
    <source>
        <strain evidence="4">FACHB-1375</strain>
    </source>
</reference>
<sequence>MKGVVLRRRLIAIHLLSLHTGSTLLLTGLFWTRAQKSWGLAIAAEHSLSPISASQSQIPNSIAQSPVTIPVVPFELQNTPQRFEPSPQFGPYRIGPGDSLSVITQRFPDLSFQAAVTPEGNIVVPLLGTVSVAGLTLPEIQEKLRLGFNRYVIDPVVSVGLAGQRPVQVTITGAVSRPGFYSLPFPPRLSTAMLVANGSTDKADLRQIRVRRFLLDGSFIEQRVDLFTPLAAGDPLPDLRLEDGDAVIVPQLEVGNDATYDRTLVAKSTLAQPVINIRVLSYPNQGLGNLRLPSGSTFLDAFTAASPNLQTADINRVALIRFDPERGRAIVRELNGKRALFGDASQNMPLRDNDVIVIGRNLVGRITYALNTFTQPFRDILGFLLFFRSLSDSASDLFGPGTNNND</sequence>
<dbReference type="Proteomes" id="UP000641646">
    <property type="component" value="Unassembled WGS sequence"/>
</dbReference>
<accession>A0A926ZL22</accession>
<keyword evidence="5" id="KW-1185">Reference proteome</keyword>
<dbReference type="RefSeq" id="WP_190474775.1">
    <property type="nucleotide sequence ID" value="NZ_JACJPW010000153.1"/>
</dbReference>
<feature type="domain" description="Polysaccharide export protein N-terminal" evidence="2">
    <location>
        <begin position="90"/>
        <end position="161"/>
    </location>
</feature>
<dbReference type="Pfam" id="PF10531">
    <property type="entry name" value="SLBB"/>
    <property type="match status" value="1"/>
</dbReference>